<keyword evidence="2" id="KW-0963">Cytoplasm</keyword>
<evidence type="ECO:0000256" key="2">
    <source>
        <dbReference type="ARBA" id="ARBA00022490"/>
    </source>
</evidence>
<dbReference type="InterPro" id="IPR011990">
    <property type="entry name" value="TPR-like_helical_dom_sf"/>
</dbReference>
<evidence type="ECO:0000256" key="6">
    <source>
        <dbReference type="SAM" id="Phobius"/>
    </source>
</evidence>
<evidence type="ECO:0000256" key="5">
    <source>
        <dbReference type="SAM" id="Coils"/>
    </source>
</evidence>
<dbReference type="Proteomes" id="UP001500298">
    <property type="component" value="Unassembled WGS sequence"/>
</dbReference>
<protein>
    <recommendedName>
        <fullName evidence="7">PPM-type phosphatase domain-containing protein</fullName>
    </recommendedName>
</protein>
<dbReference type="PROSITE" id="PS50005">
    <property type="entry name" value="TPR"/>
    <property type="match status" value="4"/>
</dbReference>
<evidence type="ECO:0000313" key="8">
    <source>
        <dbReference type="EMBL" id="GAA4845205.1"/>
    </source>
</evidence>
<proteinExistence type="predicted"/>
<keyword evidence="4" id="KW-0802">TPR repeat</keyword>
<feature type="coiled-coil region" evidence="5">
    <location>
        <begin position="461"/>
        <end position="520"/>
    </location>
</feature>
<dbReference type="SUPFAM" id="SSF48452">
    <property type="entry name" value="TPR-like"/>
    <property type="match status" value="2"/>
</dbReference>
<dbReference type="Gene3D" id="1.25.40.10">
    <property type="entry name" value="Tetratricopeptide repeat domain"/>
    <property type="match status" value="2"/>
</dbReference>
<feature type="repeat" description="TPR" evidence="4">
    <location>
        <begin position="163"/>
        <end position="196"/>
    </location>
</feature>
<dbReference type="SMART" id="SM00331">
    <property type="entry name" value="PP2C_SIG"/>
    <property type="match status" value="1"/>
</dbReference>
<keyword evidence="6" id="KW-0812">Transmembrane</keyword>
<dbReference type="InterPro" id="IPR019734">
    <property type="entry name" value="TPR_rpt"/>
</dbReference>
<comment type="subcellular location">
    <subcellularLocation>
        <location evidence="1">Cytoplasm</location>
    </subcellularLocation>
</comment>
<keyword evidence="5" id="KW-0175">Coiled coil</keyword>
<evidence type="ECO:0000256" key="1">
    <source>
        <dbReference type="ARBA" id="ARBA00004496"/>
    </source>
</evidence>
<dbReference type="PANTHER" id="PTHR45954">
    <property type="entry name" value="LD33695P"/>
    <property type="match status" value="1"/>
</dbReference>
<keyword evidence="6" id="KW-0472">Membrane</keyword>
<dbReference type="SMART" id="SM00028">
    <property type="entry name" value="TPR"/>
    <property type="match status" value="6"/>
</dbReference>
<dbReference type="PANTHER" id="PTHR45954:SF1">
    <property type="entry name" value="LD33695P"/>
    <property type="match status" value="1"/>
</dbReference>
<dbReference type="EMBL" id="BAABJX010000052">
    <property type="protein sequence ID" value="GAA4845205.1"/>
    <property type="molecule type" value="Genomic_DNA"/>
</dbReference>
<accession>A0ABP9DI11</accession>
<dbReference type="RefSeq" id="WP_345373701.1">
    <property type="nucleotide sequence ID" value="NZ_BAABJX010000052.1"/>
</dbReference>
<evidence type="ECO:0000256" key="3">
    <source>
        <dbReference type="ARBA" id="ARBA00022737"/>
    </source>
</evidence>
<sequence>MTFLRSITLLIGVLFFSPVYAVVNNLTEELSLDSAQYRIDLIQQEIDTLLAKTKGALNIEQSDKLRHLLDEKLTLVQEYQPTKKTETLMSLGKVYRKINPRKAIDYFSQAYLATDTTNRFVRGNILSSIGITYNRLGEYDSAILFFEQSLQIREVDQDWEGVSISYNNLGTSYSRKGNLRLAIDCYIKDLNINNEKIKDDKGKSTSFANIGFLYFDLGDHRRSIEYLQKSIDIRLRLDLEERCVMLFDGLGDNYLYLGDFAASKKYYDKALKLWEKYGGQSFNKAQIYEGLSEWHSTQSDYEQAIFYALETDQLYTELNNVRGKLESQLTLGNLYLKQSKIYLAREYVEKAKVLIRQIHSEAKRADLIKLESLVLDAEGSYRQALSLMNEFYSLKDSLAGVEKVRQIQELQIQYKISEKEQENRLLKRETLLQEKLLNRQRFSIVVILIAAIILLISMIILRKHQRRTATLNRELKLKNHEINEVNAEVTQQAEELTQINTQLEENHQALSQAYTSIEDKNKRITESINYAKNIQRALLPSEEEITEVLGEHFIFYKPKDIVSGDVYWVHQGIGEIYWAMIDCTGHGVPGALMGMLAISAFNEAVKDKGITDLSSILEAVNLKVIQELRQQNNENNDGMEVALCKWIPSQRKLQFAGAREPLCLFRDGQVQLIKGDRRGLGAGNREIPFTLHEMILSQGDMVYTFSDGYQDQFGGEKEERFKMKRLTALLEKIGGLPLENQKIQLEEYHNQWLSGMQSPFQVDDILVMGIKISSSS</sequence>
<evidence type="ECO:0000256" key="4">
    <source>
        <dbReference type="PROSITE-ProRule" id="PRU00339"/>
    </source>
</evidence>
<dbReference type="InterPro" id="IPR036457">
    <property type="entry name" value="PPM-type-like_dom_sf"/>
</dbReference>
<feature type="transmembrane region" description="Helical" evidence="6">
    <location>
        <begin position="442"/>
        <end position="461"/>
    </location>
</feature>
<organism evidence="8 9">
    <name type="scientific">Algivirga pacifica</name>
    <dbReference type="NCBI Taxonomy" id="1162670"/>
    <lineage>
        <taxon>Bacteria</taxon>
        <taxon>Pseudomonadati</taxon>
        <taxon>Bacteroidota</taxon>
        <taxon>Cytophagia</taxon>
        <taxon>Cytophagales</taxon>
        <taxon>Flammeovirgaceae</taxon>
        <taxon>Algivirga</taxon>
    </lineage>
</organism>
<reference evidence="9" key="1">
    <citation type="journal article" date="2019" name="Int. J. Syst. Evol. Microbiol.">
        <title>The Global Catalogue of Microorganisms (GCM) 10K type strain sequencing project: providing services to taxonomists for standard genome sequencing and annotation.</title>
        <authorList>
            <consortium name="The Broad Institute Genomics Platform"/>
            <consortium name="The Broad Institute Genome Sequencing Center for Infectious Disease"/>
            <person name="Wu L."/>
            <person name="Ma J."/>
        </authorList>
    </citation>
    <scope>NUCLEOTIDE SEQUENCE [LARGE SCALE GENOMIC DNA]</scope>
    <source>
        <strain evidence="9">JCM 18326</strain>
    </source>
</reference>
<evidence type="ECO:0000259" key="7">
    <source>
        <dbReference type="SMART" id="SM00331"/>
    </source>
</evidence>
<keyword evidence="3" id="KW-0677">Repeat</keyword>
<dbReference type="InterPro" id="IPR001932">
    <property type="entry name" value="PPM-type_phosphatase-like_dom"/>
</dbReference>
<feature type="repeat" description="TPR" evidence="4">
    <location>
        <begin position="204"/>
        <end position="237"/>
    </location>
</feature>
<keyword evidence="6" id="KW-1133">Transmembrane helix</keyword>
<feature type="domain" description="PPM-type phosphatase" evidence="7">
    <location>
        <begin position="547"/>
        <end position="772"/>
    </location>
</feature>
<dbReference type="Gene3D" id="3.60.40.10">
    <property type="entry name" value="PPM-type phosphatase domain"/>
    <property type="match status" value="1"/>
</dbReference>
<feature type="repeat" description="TPR" evidence="4">
    <location>
        <begin position="244"/>
        <end position="277"/>
    </location>
</feature>
<dbReference type="Pfam" id="PF13374">
    <property type="entry name" value="TPR_10"/>
    <property type="match status" value="1"/>
</dbReference>
<dbReference type="Pfam" id="PF07228">
    <property type="entry name" value="SpoIIE"/>
    <property type="match status" value="1"/>
</dbReference>
<feature type="repeat" description="TPR" evidence="4">
    <location>
        <begin position="123"/>
        <end position="156"/>
    </location>
</feature>
<name>A0ABP9DI11_9BACT</name>
<dbReference type="InterPro" id="IPR052386">
    <property type="entry name" value="GPSM"/>
</dbReference>
<keyword evidence="9" id="KW-1185">Reference proteome</keyword>
<gene>
    <name evidence="8" type="ORF">GCM10023331_32530</name>
</gene>
<dbReference type="Pfam" id="PF13424">
    <property type="entry name" value="TPR_12"/>
    <property type="match status" value="2"/>
</dbReference>
<evidence type="ECO:0000313" key="9">
    <source>
        <dbReference type="Proteomes" id="UP001500298"/>
    </source>
</evidence>
<comment type="caution">
    <text evidence="8">The sequence shown here is derived from an EMBL/GenBank/DDBJ whole genome shotgun (WGS) entry which is preliminary data.</text>
</comment>